<feature type="transmembrane region" description="Helical" evidence="1">
    <location>
        <begin position="208"/>
        <end position="226"/>
    </location>
</feature>
<dbReference type="Proteomes" id="UP001320159">
    <property type="component" value="Unassembled WGS sequence"/>
</dbReference>
<feature type="transmembrane region" description="Helical" evidence="1">
    <location>
        <begin position="167"/>
        <end position="188"/>
    </location>
</feature>
<feature type="transmembrane region" description="Helical" evidence="1">
    <location>
        <begin position="12"/>
        <end position="36"/>
    </location>
</feature>
<dbReference type="NCBIfam" id="NF040495">
    <property type="entry name" value="tranport_ArsG"/>
    <property type="match status" value="1"/>
</dbReference>
<dbReference type="PANTHER" id="PTHR31272">
    <property type="entry name" value="CYTOCHROME C-TYPE BIOGENESIS PROTEIN HI_1454-RELATED"/>
    <property type="match status" value="1"/>
</dbReference>
<organism evidence="3 4">
    <name type="scientific">Methanooceanicella nereidis</name>
    <dbReference type="NCBI Taxonomy" id="2052831"/>
    <lineage>
        <taxon>Archaea</taxon>
        <taxon>Methanobacteriati</taxon>
        <taxon>Methanobacteriota</taxon>
        <taxon>Stenosarchaea group</taxon>
        <taxon>Methanomicrobia</taxon>
        <taxon>Methanocellales</taxon>
        <taxon>Methanocellaceae</taxon>
        <taxon>Methanooceanicella</taxon>
    </lineage>
</organism>
<evidence type="ECO:0000256" key="1">
    <source>
        <dbReference type="SAM" id="Phobius"/>
    </source>
</evidence>
<proteinExistence type="predicted"/>
<evidence type="ECO:0000313" key="4">
    <source>
        <dbReference type="Proteomes" id="UP001320159"/>
    </source>
</evidence>
<name>A0AAP2W598_9EURY</name>
<feature type="transmembrane region" description="Helical" evidence="1">
    <location>
        <begin position="57"/>
        <end position="82"/>
    </location>
</feature>
<dbReference type="RefSeq" id="WP_230740448.1">
    <property type="nucleotide sequence ID" value="NZ_PGCK01000002.1"/>
</dbReference>
<protein>
    <submittedName>
        <fullName evidence="3">Cytochrome C biogenesis protein</fullName>
    </submittedName>
</protein>
<dbReference type="Pfam" id="PF13386">
    <property type="entry name" value="DsbD_2"/>
    <property type="match status" value="1"/>
</dbReference>
<keyword evidence="1" id="KW-1133">Transmembrane helix</keyword>
<sequence>MDSLIVGSMAALWLGILTSISPCPLATNIAAISFIGKRIENVRHVIYSGILYTLGRSVVYVILGALLVASVLSIQEVAVFLQKYMNELLGPILIITGMMLLEMIKFEFRGTGISQKALQKVKSDNVWSSGLLGIIFAMAFCPVSAALFFGGLIPLSVRDGSNTLYPALYGIGTALPVVFFALLIAFSARSVSKAFNKITKIETKARRITGILFIAVGLYYSLRYIFGIF</sequence>
<dbReference type="InterPro" id="IPR039447">
    <property type="entry name" value="UreH-like_TM_dom"/>
</dbReference>
<keyword evidence="1" id="KW-0472">Membrane</keyword>
<dbReference type="EMBL" id="PGCK01000002">
    <property type="protein sequence ID" value="MCD1293952.1"/>
    <property type="molecule type" value="Genomic_DNA"/>
</dbReference>
<reference evidence="3 4" key="1">
    <citation type="submission" date="2017-11" db="EMBL/GenBank/DDBJ databases">
        <title>Isolation and Characterization of Family Methanocellaceae Species from Potential Methane Hydrate Area Offshore Southwestern Taiwan.</title>
        <authorList>
            <person name="Zhang W.-L."/>
            <person name="Chen W.-C."/>
            <person name="Lai M.-C."/>
            <person name="Chen S.-C."/>
        </authorList>
    </citation>
    <scope>NUCLEOTIDE SEQUENCE [LARGE SCALE GENOMIC DNA]</scope>
    <source>
        <strain evidence="3 4">CWC-04</strain>
    </source>
</reference>
<accession>A0AAP2W598</accession>
<feature type="transmembrane region" description="Helical" evidence="1">
    <location>
        <begin position="88"/>
        <end position="108"/>
    </location>
</feature>
<comment type="caution">
    <text evidence="3">The sequence shown here is derived from an EMBL/GenBank/DDBJ whole genome shotgun (WGS) entry which is preliminary data.</text>
</comment>
<gene>
    <name evidence="3" type="ORF">CUJ83_02940</name>
</gene>
<keyword evidence="1" id="KW-0812">Transmembrane</keyword>
<feature type="domain" description="Urease accessory protein UreH-like transmembrane" evidence="2">
    <location>
        <begin position="11"/>
        <end position="218"/>
    </location>
</feature>
<keyword evidence="4" id="KW-1185">Reference proteome</keyword>
<feature type="transmembrane region" description="Helical" evidence="1">
    <location>
        <begin position="129"/>
        <end position="155"/>
    </location>
</feature>
<dbReference type="AlphaFoldDB" id="A0AAP2W598"/>
<dbReference type="InterPro" id="IPR051790">
    <property type="entry name" value="Cytochrome_c-biogenesis_DsbD"/>
</dbReference>
<dbReference type="PANTHER" id="PTHR31272:SF4">
    <property type="entry name" value="CYTOCHROME C-TYPE BIOGENESIS PROTEIN HI_1454-RELATED"/>
    <property type="match status" value="1"/>
</dbReference>
<evidence type="ECO:0000259" key="2">
    <source>
        <dbReference type="Pfam" id="PF13386"/>
    </source>
</evidence>
<evidence type="ECO:0000313" key="3">
    <source>
        <dbReference type="EMBL" id="MCD1293952.1"/>
    </source>
</evidence>